<keyword evidence="6 13" id="KW-0418">Kinase</keyword>
<accession>A0A146K9T9</accession>
<dbReference type="GO" id="GO:0004693">
    <property type="term" value="F:cyclin-dependent protein serine/threonine kinase activity"/>
    <property type="evidence" value="ECO:0007669"/>
    <property type="project" value="UniProtKB-EC"/>
</dbReference>
<comment type="catalytic activity">
    <reaction evidence="8">
        <text>L-threonyl-[protein] + ATP = O-phospho-L-threonyl-[protein] + ADP + H(+)</text>
        <dbReference type="Rhea" id="RHEA:46608"/>
        <dbReference type="Rhea" id="RHEA-COMP:11060"/>
        <dbReference type="Rhea" id="RHEA-COMP:11605"/>
        <dbReference type="ChEBI" id="CHEBI:15378"/>
        <dbReference type="ChEBI" id="CHEBI:30013"/>
        <dbReference type="ChEBI" id="CHEBI:30616"/>
        <dbReference type="ChEBI" id="CHEBI:61977"/>
        <dbReference type="ChEBI" id="CHEBI:456216"/>
        <dbReference type="EC" id="2.7.11.22"/>
    </reaction>
</comment>
<dbReference type="InterPro" id="IPR017441">
    <property type="entry name" value="Protein_kinase_ATP_BS"/>
</dbReference>
<evidence type="ECO:0000256" key="2">
    <source>
        <dbReference type="ARBA" id="ARBA00012425"/>
    </source>
</evidence>
<dbReference type="PANTHER" id="PTHR24056:SF538">
    <property type="entry name" value="SERINE_THREONINE-PROTEIN KINASE PRP4 HOMOLOG"/>
    <property type="match status" value="1"/>
</dbReference>
<dbReference type="Gene3D" id="1.10.510.10">
    <property type="entry name" value="Transferase(Phosphotransferase) domain 1"/>
    <property type="match status" value="1"/>
</dbReference>
<keyword evidence="4" id="KW-0808">Transferase</keyword>
<evidence type="ECO:0000313" key="13">
    <source>
        <dbReference type="EMBL" id="JAP93580.1"/>
    </source>
</evidence>
<evidence type="ECO:0000256" key="3">
    <source>
        <dbReference type="ARBA" id="ARBA00022527"/>
    </source>
</evidence>
<feature type="binding site" evidence="10">
    <location>
        <position position="34"/>
    </location>
    <ligand>
        <name>ATP</name>
        <dbReference type="ChEBI" id="CHEBI:30616"/>
    </ligand>
</feature>
<dbReference type="InterPro" id="IPR011009">
    <property type="entry name" value="Kinase-like_dom_sf"/>
</dbReference>
<name>A0A146K9T9_9EUKA</name>
<evidence type="ECO:0000256" key="9">
    <source>
        <dbReference type="ARBA" id="ARBA00048367"/>
    </source>
</evidence>
<sequence length="289" mass="32843">MKKYQPTAELGKGGYGTVFKARNINTDQVVAVKKIVLSETEEGIKNSTLREVAISKSLNHPNCIKLIETISDPKENAVYCVYECMPMDVRAFIRQNPISSEQIVKKVVQQTLMGLQYLHSQNIIHRDMKPHNVLIDPQTLSVKLIDFGLARPFETQPTPMSCSCGTKFFLPPEMMLGFPQYNLKSDVWAVGLIMSQMFSNKYIFPCRENEEGLMKIFVIMGSPTGQLLKKFRETPKWNQQYEGHKGTGIDDFMGSASLAAKDLFKKLCDIDWDTRASCEEALNHQWFAE</sequence>
<comment type="catalytic activity">
    <reaction evidence="9">
        <text>L-seryl-[protein] + ATP = O-phospho-L-seryl-[protein] + ADP + H(+)</text>
        <dbReference type="Rhea" id="RHEA:17989"/>
        <dbReference type="Rhea" id="RHEA-COMP:9863"/>
        <dbReference type="Rhea" id="RHEA-COMP:11604"/>
        <dbReference type="ChEBI" id="CHEBI:15378"/>
        <dbReference type="ChEBI" id="CHEBI:29999"/>
        <dbReference type="ChEBI" id="CHEBI:30616"/>
        <dbReference type="ChEBI" id="CHEBI:83421"/>
        <dbReference type="ChEBI" id="CHEBI:456216"/>
        <dbReference type="EC" id="2.7.11.22"/>
    </reaction>
</comment>
<dbReference type="GO" id="GO:0005524">
    <property type="term" value="F:ATP binding"/>
    <property type="evidence" value="ECO:0007669"/>
    <property type="project" value="UniProtKB-UniRule"/>
</dbReference>
<keyword evidence="3 11" id="KW-0723">Serine/threonine-protein kinase</keyword>
<dbReference type="FunFam" id="3.30.200.20:FF:000124">
    <property type="entry name" value="Cyclin-dependent kinase 4"/>
    <property type="match status" value="1"/>
</dbReference>
<evidence type="ECO:0000256" key="7">
    <source>
        <dbReference type="ARBA" id="ARBA00022840"/>
    </source>
</evidence>
<organism evidence="13">
    <name type="scientific">Trepomonas sp. PC1</name>
    <dbReference type="NCBI Taxonomy" id="1076344"/>
    <lineage>
        <taxon>Eukaryota</taxon>
        <taxon>Metamonada</taxon>
        <taxon>Diplomonadida</taxon>
        <taxon>Hexamitidae</taxon>
        <taxon>Hexamitinae</taxon>
        <taxon>Trepomonas</taxon>
    </lineage>
</organism>
<dbReference type="PROSITE" id="PS00108">
    <property type="entry name" value="PROTEIN_KINASE_ST"/>
    <property type="match status" value="1"/>
</dbReference>
<evidence type="ECO:0000256" key="8">
    <source>
        <dbReference type="ARBA" id="ARBA00047811"/>
    </source>
</evidence>
<dbReference type="Gene3D" id="3.30.200.20">
    <property type="entry name" value="Phosphorylase Kinase, domain 1"/>
    <property type="match status" value="1"/>
</dbReference>
<dbReference type="SUPFAM" id="SSF56112">
    <property type="entry name" value="Protein kinase-like (PK-like)"/>
    <property type="match status" value="1"/>
</dbReference>
<evidence type="ECO:0000256" key="11">
    <source>
        <dbReference type="RuleBase" id="RU000304"/>
    </source>
</evidence>
<dbReference type="PANTHER" id="PTHR24056">
    <property type="entry name" value="CELL DIVISION PROTEIN KINASE"/>
    <property type="match status" value="1"/>
</dbReference>
<dbReference type="AlphaFoldDB" id="A0A146K9T9"/>
<protein>
    <recommendedName>
        <fullName evidence="2">cyclin-dependent kinase</fullName>
        <ecNumber evidence="2">2.7.11.22</ecNumber>
    </recommendedName>
</protein>
<proteinExistence type="inferred from homology"/>
<dbReference type="InterPro" id="IPR000719">
    <property type="entry name" value="Prot_kinase_dom"/>
</dbReference>
<evidence type="ECO:0000256" key="10">
    <source>
        <dbReference type="PROSITE-ProRule" id="PRU10141"/>
    </source>
</evidence>
<gene>
    <name evidence="13" type="ORF">TPC1_14086</name>
</gene>
<evidence type="ECO:0000256" key="6">
    <source>
        <dbReference type="ARBA" id="ARBA00022777"/>
    </source>
</evidence>
<keyword evidence="5 10" id="KW-0547">Nucleotide-binding</keyword>
<dbReference type="FunFam" id="1.10.510.10:FF:000624">
    <property type="entry name" value="Mitogen-activated protein kinase"/>
    <property type="match status" value="1"/>
</dbReference>
<dbReference type="EC" id="2.7.11.22" evidence="2"/>
<dbReference type="Pfam" id="PF00069">
    <property type="entry name" value="Pkinase"/>
    <property type="match status" value="1"/>
</dbReference>
<dbReference type="GO" id="GO:0005634">
    <property type="term" value="C:nucleus"/>
    <property type="evidence" value="ECO:0007669"/>
    <property type="project" value="TreeGrafter"/>
</dbReference>
<keyword evidence="7 10" id="KW-0067">ATP-binding</keyword>
<evidence type="ECO:0000256" key="1">
    <source>
        <dbReference type="ARBA" id="ARBA00006485"/>
    </source>
</evidence>
<dbReference type="InterPro" id="IPR008271">
    <property type="entry name" value="Ser/Thr_kinase_AS"/>
</dbReference>
<dbReference type="SMART" id="SM00220">
    <property type="entry name" value="S_TKc"/>
    <property type="match status" value="1"/>
</dbReference>
<comment type="similarity">
    <text evidence="1">Belongs to the protein kinase superfamily. CMGC Ser/Thr protein kinase family. CDC2/CDKX subfamily.</text>
</comment>
<evidence type="ECO:0000259" key="12">
    <source>
        <dbReference type="PROSITE" id="PS50011"/>
    </source>
</evidence>
<dbReference type="EMBL" id="GDID01003026">
    <property type="protein sequence ID" value="JAP93580.1"/>
    <property type="molecule type" value="Transcribed_RNA"/>
</dbReference>
<evidence type="ECO:0000256" key="5">
    <source>
        <dbReference type="ARBA" id="ARBA00022741"/>
    </source>
</evidence>
<evidence type="ECO:0000256" key="4">
    <source>
        <dbReference type="ARBA" id="ARBA00022679"/>
    </source>
</evidence>
<dbReference type="PROSITE" id="PS00107">
    <property type="entry name" value="PROTEIN_KINASE_ATP"/>
    <property type="match status" value="1"/>
</dbReference>
<feature type="domain" description="Protein kinase" evidence="12">
    <location>
        <begin position="4"/>
        <end position="287"/>
    </location>
</feature>
<dbReference type="InterPro" id="IPR050108">
    <property type="entry name" value="CDK"/>
</dbReference>
<reference evidence="13" key="1">
    <citation type="submission" date="2015-07" db="EMBL/GenBank/DDBJ databases">
        <title>Adaptation to a free-living lifestyle via gene acquisitions in the diplomonad Trepomonas sp. PC1.</title>
        <authorList>
            <person name="Xu F."/>
            <person name="Jerlstrom-Hultqvist J."/>
            <person name="Kolisko M."/>
            <person name="Simpson A.G.B."/>
            <person name="Roger A.J."/>
            <person name="Svard S.G."/>
            <person name="Andersson J.O."/>
        </authorList>
    </citation>
    <scope>NUCLEOTIDE SEQUENCE</scope>
    <source>
        <strain evidence="13">PC1</strain>
    </source>
</reference>
<dbReference type="PROSITE" id="PS50011">
    <property type="entry name" value="PROTEIN_KINASE_DOM"/>
    <property type="match status" value="1"/>
</dbReference>